<keyword evidence="3" id="KW-1185">Reference proteome</keyword>
<feature type="transmembrane region" description="Helical" evidence="1">
    <location>
        <begin position="301"/>
        <end position="323"/>
    </location>
</feature>
<dbReference type="AlphaFoldDB" id="A0AA41R1Z9"/>
<feature type="transmembrane region" description="Helical" evidence="1">
    <location>
        <begin position="143"/>
        <end position="162"/>
    </location>
</feature>
<proteinExistence type="predicted"/>
<feature type="transmembrane region" description="Helical" evidence="1">
    <location>
        <begin position="330"/>
        <end position="348"/>
    </location>
</feature>
<dbReference type="RefSeq" id="WP_246905282.1">
    <property type="nucleotide sequence ID" value="NZ_JALJRB010000007.1"/>
</dbReference>
<comment type="caution">
    <text evidence="2">The sequence shown here is derived from an EMBL/GenBank/DDBJ whole genome shotgun (WGS) entry which is preliminary data.</text>
</comment>
<evidence type="ECO:0000313" key="2">
    <source>
        <dbReference type="EMBL" id="MCJ8500559.1"/>
    </source>
</evidence>
<feature type="transmembrane region" description="Helical" evidence="1">
    <location>
        <begin position="103"/>
        <end position="122"/>
    </location>
</feature>
<accession>A0AA41R1Z9</accession>
<reference evidence="2" key="1">
    <citation type="submission" date="2022-04" db="EMBL/GenBank/DDBJ databases">
        <title>Desulfatitalea alkaliphila sp. nov., a novel anaerobic sulfate-reducing bacterium isolated from terrestrial mud volcano, Taman Peninsula, Russia.</title>
        <authorList>
            <person name="Khomyakova M.A."/>
            <person name="Merkel A.Y."/>
            <person name="Slobodkin A.I."/>
        </authorList>
    </citation>
    <scope>NUCLEOTIDE SEQUENCE</scope>
    <source>
        <strain evidence="2">M08but</strain>
    </source>
</reference>
<protein>
    <recommendedName>
        <fullName evidence="4">Cation:H+ antiporter</fullName>
    </recommendedName>
</protein>
<feature type="transmembrane region" description="Helical" evidence="1">
    <location>
        <begin position="277"/>
        <end position="295"/>
    </location>
</feature>
<sequence>MTALDPAAHWARWWQWVTVHWQQAVGWVATADPLLLLLFFAGGSWLMIWRLGALERKGLEGTALGTVIMPYASGFSNLMFAFILGRSGGDGILVLENCLVNNVTNLTLLIGLPAGISGLAVFPDRRANGAGAMVRRSHRLNHLSLQLTLVAVLFFTGTLWALAGDGVLDFRDGLVLVGLFFFWQLFQLYDVLKQNVYRGRRLQWSMLADGALVVMAGVVVYQAIDGLVAWLPRTGSGLLVFDNIGWLSGLLMVIPNALLAFYYASRLRADIVYSSQVGDGHICIPMCIGLFALFSNIRMPAYFELGVAIIMGAGILHLALIGFWGRLPRLVGLLLTGAYGYFLFKGIIL</sequence>
<dbReference type="EMBL" id="JALJRB010000007">
    <property type="protein sequence ID" value="MCJ8500559.1"/>
    <property type="molecule type" value="Genomic_DNA"/>
</dbReference>
<feature type="transmembrane region" description="Helical" evidence="1">
    <location>
        <begin position="244"/>
        <end position="265"/>
    </location>
</feature>
<name>A0AA41R1Z9_9BACT</name>
<keyword evidence="1" id="KW-0472">Membrane</keyword>
<organism evidence="2 3">
    <name type="scientific">Desulfatitalea alkaliphila</name>
    <dbReference type="NCBI Taxonomy" id="2929485"/>
    <lineage>
        <taxon>Bacteria</taxon>
        <taxon>Pseudomonadati</taxon>
        <taxon>Thermodesulfobacteriota</taxon>
        <taxon>Desulfobacteria</taxon>
        <taxon>Desulfobacterales</taxon>
        <taxon>Desulfosarcinaceae</taxon>
        <taxon>Desulfatitalea</taxon>
    </lineage>
</organism>
<feature type="transmembrane region" description="Helical" evidence="1">
    <location>
        <begin position="24"/>
        <end position="49"/>
    </location>
</feature>
<feature type="transmembrane region" description="Helical" evidence="1">
    <location>
        <begin position="61"/>
        <end position="83"/>
    </location>
</feature>
<evidence type="ECO:0000256" key="1">
    <source>
        <dbReference type="SAM" id="Phobius"/>
    </source>
</evidence>
<feature type="transmembrane region" description="Helical" evidence="1">
    <location>
        <begin position="204"/>
        <end position="224"/>
    </location>
</feature>
<evidence type="ECO:0008006" key="4">
    <source>
        <dbReference type="Google" id="ProtNLM"/>
    </source>
</evidence>
<keyword evidence="1" id="KW-0812">Transmembrane</keyword>
<dbReference type="Proteomes" id="UP001165427">
    <property type="component" value="Unassembled WGS sequence"/>
</dbReference>
<feature type="transmembrane region" description="Helical" evidence="1">
    <location>
        <begin position="174"/>
        <end position="192"/>
    </location>
</feature>
<keyword evidence="1" id="KW-1133">Transmembrane helix</keyword>
<gene>
    <name evidence="2" type="ORF">MRX98_08240</name>
</gene>
<evidence type="ECO:0000313" key="3">
    <source>
        <dbReference type="Proteomes" id="UP001165427"/>
    </source>
</evidence>